<gene>
    <name evidence="2" type="ORF">DNU06_04670</name>
</gene>
<protein>
    <recommendedName>
        <fullName evidence="1">Smr domain-containing protein</fullName>
    </recommendedName>
</protein>
<reference evidence="2 3" key="1">
    <citation type="submission" date="2018-06" db="EMBL/GenBank/DDBJ databases">
        <title>The draft genome sequence of Crocinitomix sp. SM1701.</title>
        <authorList>
            <person name="Zhang X."/>
        </authorList>
    </citation>
    <scope>NUCLEOTIDE SEQUENCE [LARGE SCALE GENOMIC DNA]</scope>
    <source>
        <strain evidence="2 3">SM1701</strain>
    </source>
</reference>
<dbReference type="AlphaFoldDB" id="A0A2W1NIY2"/>
<proteinExistence type="predicted"/>
<evidence type="ECO:0000313" key="2">
    <source>
        <dbReference type="EMBL" id="PZE17916.1"/>
    </source>
</evidence>
<evidence type="ECO:0000259" key="1">
    <source>
        <dbReference type="Pfam" id="PF01713"/>
    </source>
</evidence>
<organism evidence="2 3">
    <name type="scientific">Putridiphycobacter roseus</name>
    <dbReference type="NCBI Taxonomy" id="2219161"/>
    <lineage>
        <taxon>Bacteria</taxon>
        <taxon>Pseudomonadati</taxon>
        <taxon>Bacteroidota</taxon>
        <taxon>Flavobacteriia</taxon>
        <taxon>Flavobacteriales</taxon>
        <taxon>Crocinitomicaceae</taxon>
        <taxon>Putridiphycobacter</taxon>
    </lineage>
</organism>
<dbReference type="Gene3D" id="3.30.1370.110">
    <property type="match status" value="1"/>
</dbReference>
<accession>A0A2W1NIY2</accession>
<dbReference type="RefSeq" id="WP_111062067.1">
    <property type="nucleotide sequence ID" value="NZ_JBHUCU010000002.1"/>
</dbReference>
<name>A0A2W1NIY2_9FLAO</name>
<dbReference type="EMBL" id="QKSB01000002">
    <property type="protein sequence ID" value="PZE17916.1"/>
    <property type="molecule type" value="Genomic_DNA"/>
</dbReference>
<dbReference type="InterPro" id="IPR036063">
    <property type="entry name" value="Smr_dom_sf"/>
</dbReference>
<dbReference type="OrthoDB" id="1524810at2"/>
<feature type="domain" description="Smr" evidence="1">
    <location>
        <begin position="121"/>
        <end position="185"/>
    </location>
</feature>
<dbReference type="Pfam" id="PF01713">
    <property type="entry name" value="Smr"/>
    <property type="match status" value="1"/>
</dbReference>
<dbReference type="Proteomes" id="UP000249248">
    <property type="component" value="Unassembled WGS sequence"/>
</dbReference>
<dbReference type="InterPro" id="IPR002625">
    <property type="entry name" value="Smr_dom"/>
</dbReference>
<comment type="caution">
    <text evidence="2">The sequence shown here is derived from an EMBL/GenBank/DDBJ whole genome shotgun (WGS) entry which is preliminary data.</text>
</comment>
<evidence type="ECO:0000313" key="3">
    <source>
        <dbReference type="Proteomes" id="UP000249248"/>
    </source>
</evidence>
<sequence length="188" mass="21554">MFSVGDQVAVIHEAIEGVVLKVQSKKVSIEDLDGFERIYNEKDIVKIAKTEYEIDELDVREVSAYEISATPNKSIPNQKKGKIQPEQSRYNDFEIDLHIEALQERKAFLSNGEILQIQMMACRMFVEKAIHFKNKKVVLIHGKGQGVLKSEIYLYLNRLEETKHIGITYESGSKFVYGDGATQVNFFY</sequence>
<keyword evidence="3" id="KW-1185">Reference proteome</keyword>